<dbReference type="AlphaFoldDB" id="A0A6J4P5V7"/>
<evidence type="ECO:0000313" key="4">
    <source>
        <dbReference type="EMBL" id="CAA9401781.1"/>
    </source>
</evidence>
<sequence>MAREWDAVAYEGLSSPQTRWGAEFLGRLELAGDESAIDAGCGTGKVTGLLLERLPRGTVLAVDGSRAMVEAAGERFAGEPRVRVEHQDLLELEVGEPVDLVFSTATFHWIVDHQRLFDRLADVLKPGGRLAAQCGGEGNISRATRATREVVRRERFRPFFEGWDDDKNYAGAGETKARLEAAGFEGVEAWLHEEPTRFGSVEELSRFLATVVLGGHLQRLPGGEGEAFAGAVADEIVSEDGDPLLDYVRLNMTAARAGGGG</sequence>
<accession>A0A6J4P5V7</accession>
<dbReference type="GO" id="GO:0032259">
    <property type="term" value="P:methylation"/>
    <property type="evidence" value="ECO:0007669"/>
    <property type="project" value="UniProtKB-KW"/>
</dbReference>
<feature type="domain" description="Methyltransferase" evidence="3">
    <location>
        <begin position="37"/>
        <end position="128"/>
    </location>
</feature>
<keyword evidence="1" id="KW-0489">Methyltransferase</keyword>
<evidence type="ECO:0000259" key="3">
    <source>
        <dbReference type="Pfam" id="PF13649"/>
    </source>
</evidence>
<proteinExistence type="predicted"/>
<dbReference type="PANTHER" id="PTHR43861:SF1">
    <property type="entry name" value="TRANS-ACONITATE 2-METHYLTRANSFERASE"/>
    <property type="match status" value="1"/>
</dbReference>
<dbReference type="Pfam" id="PF13649">
    <property type="entry name" value="Methyltransf_25"/>
    <property type="match status" value="1"/>
</dbReference>
<dbReference type="Gene3D" id="3.40.50.150">
    <property type="entry name" value="Vaccinia Virus protein VP39"/>
    <property type="match status" value="1"/>
</dbReference>
<dbReference type="SUPFAM" id="SSF53335">
    <property type="entry name" value="S-adenosyl-L-methionine-dependent methyltransferases"/>
    <property type="match status" value="1"/>
</dbReference>
<dbReference type="GO" id="GO:0008168">
    <property type="term" value="F:methyltransferase activity"/>
    <property type="evidence" value="ECO:0007669"/>
    <property type="project" value="UniProtKB-KW"/>
</dbReference>
<gene>
    <name evidence="4" type="ORF">AVDCRST_MAG03-1282</name>
</gene>
<reference evidence="4" key="1">
    <citation type="submission" date="2020-02" db="EMBL/GenBank/DDBJ databases">
        <authorList>
            <person name="Meier V. D."/>
        </authorList>
    </citation>
    <scope>NUCLEOTIDE SEQUENCE</scope>
    <source>
        <strain evidence="4">AVDCRST_MAG03</strain>
    </source>
</reference>
<dbReference type="PANTHER" id="PTHR43861">
    <property type="entry name" value="TRANS-ACONITATE 2-METHYLTRANSFERASE-RELATED"/>
    <property type="match status" value="1"/>
</dbReference>
<organism evidence="4">
    <name type="scientific">uncultured Rubrobacteraceae bacterium</name>
    <dbReference type="NCBI Taxonomy" id="349277"/>
    <lineage>
        <taxon>Bacteria</taxon>
        <taxon>Bacillati</taxon>
        <taxon>Actinomycetota</taxon>
        <taxon>Rubrobacteria</taxon>
        <taxon>Rubrobacterales</taxon>
        <taxon>Rubrobacteraceae</taxon>
        <taxon>environmental samples</taxon>
    </lineage>
</organism>
<dbReference type="EMBL" id="CADCUT010000070">
    <property type="protein sequence ID" value="CAA9401781.1"/>
    <property type="molecule type" value="Genomic_DNA"/>
</dbReference>
<protein>
    <submittedName>
        <fullName evidence="4">Biotin synthesis protein BioC</fullName>
    </submittedName>
</protein>
<evidence type="ECO:0000256" key="1">
    <source>
        <dbReference type="ARBA" id="ARBA00022603"/>
    </source>
</evidence>
<name>A0A6J4P5V7_9ACTN</name>
<dbReference type="InterPro" id="IPR029063">
    <property type="entry name" value="SAM-dependent_MTases_sf"/>
</dbReference>
<keyword evidence="2" id="KW-0808">Transferase</keyword>
<evidence type="ECO:0000256" key="2">
    <source>
        <dbReference type="ARBA" id="ARBA00022679"/>
    </source>
</evidence>
<dbReference type="InterPro" id="IPR041698">
    <property type="entry name" value="Methyltransf_25"/>
</dbReference>
<dbReference type="CDD" id="cd02440">
    <property type="entry name" value="AdoMet_MTases"/>
    <property type="match status" value="1"/>
</dbReference>